<evidence type="ECO:0000313" key="6">
    <source>
        <dbReference type="Proteomes" id="UP000463138"/>
    </source>
</evidence>
<feature type="region of interest" description="Disordered" evidence="2">
    <location>
        <begin position="651"/>
        <end position="742"/>
    </location>
</feature>
<dbReference type="SMART" id="SM00257">
    <property type="entry name" value="LysM"/>
    <property type="match status" value="1"/>
</dbReference>
<dbReference type="CDD" id="cd00118">
    <property type="entry name" value="LysM"/>
    <property type="match status" value="1"/>
</dbReference>
<feature type="region of interest" description="Disordered" evidence="2">
    <location>
        <begin position="186"/>
        <end position="209"/>
    </location>
</feature>
<gene>
    <name evidence="5" type="ORF">DT594_04610</name>
</gene>
<feature type="compositionally biased region" description="Low complexity" evidence="2">
    <location>
        <begin position="315"/>
        <end position="327"/>
    </location>
</feature>
<feature type="compositionally biased region" description="Basic and acidic residues" evidence="2">
    <location>
        <begin position="690"/>
        <end position="742"/>
    </location>
</feature>
<dbReference type="PROSITE" id="PS51782">
    <property type="entry name" value="LYSM"/>
    <property type="match status" value="1"/>
</dbReference>
<dbReference type="InterPro" id="IPR018392">
    <property type="entry name" value="LysM"/>
</dbReference>
<dbReference type="Proteomes" id="UP000463138">
    <property type="component" value="Unassembled WGS sequence"/>
</dbReference>
<feature type="domain" description="LysM" evidence="4">
    <location>
        <begin position="227"/>
        <end position="283"/>
    </location>
</feature>
<dbReference type="InterPro" id="IPR057840">
    <property type="entry name" value="FimV_N"/>
</dbReference>
<feature type="region of interest" description="Disordered" evidence="2">
    <location>
        <begin position="416"/>
        <end position="464"/>
    </location>
</feature>
<dbReference type="InterPro" id="IPR020012">
    <property type="entry name" value="LysM_FimV"/>
</dbReference>
<evidence type="ECO:0000256" key="2">
    <source>
        <dbReference type="SAM" id="MobiDB-lite"/>
    </source>
</evidence>
<dbReference type="InterPro" id="IPR036779">
    <property type="entry name" value="LysM_dom_sf"/>
</dbReference>
<evidence type="ECO:0000256" key="1">
    <source>
        <dbReference type="SAM" id="Coils"/>
    </source>
</evidence>
<dbReference type="AlphaFoldDB" id="A0A7V7GX55"/>
<name>A0A7V7GX55_9GAMM</name>
<sequence>MESIVGDKPVRVTPFEVFAHRTRGKGMAVKRQVIAGVATLAALYVGVSNALGLGELRLDSALNQPLSASIQLQGGEGLSPEDIRVSLANQEAFQNAGIDRPFFLTDLRFVPVVENNRLFIRVESTRPVREPFLNFLVELRRPNGRMLREYTLLLDPPLYDPQAGSIASAPPPVPAAGNRRPIVAAAQPRDQVQSAEPRSEGQQSSDAQFAQPALPELPEIQPASGADEYTTVSGDTLWDIAAAQRPDSSVDIPTSMLAIRALNPDAFVNGNINRLRANQRLVLPTREQLVASGAPVSIMEGVAVDEPESNAEPTQQPVVEAAPQPQARPEEDPSELATPDVVSEAEPDEGIDARLRIEESSIETAEADSEVLLDRLRSLEGRFNVLLSELDARDAQIASLQAELEVLRQARDAEVEGDSSLAGVTGAGSLGSSDADSGPGAADGSDNPAPGSVDANVLPGEEPAEVAPSGSSWVAWLTLPLVLIAFLLGLFLARRRSPDAAEEERPNVVQPENPAGFSSNITTVPAMVARPVKQAPKAPVDPLDGVELYITYGRFAEARIMLDKAIDEEPERLDLRYKQLRVLAELGDAPAFAEQEEEIKDLGGDPERVEQVKARFPLLFDDNGDMVEQVDQVEPLLDDDLEIKDSAEFHSGIPDEHDESSTSQLNLNDFTLDPDWDLIEGLSPEPSRLNAERDAAKEKARKEAKEDDFESSLHELPEVEELDHDHDEHFAPDDDRSGGRKR</sequence>
<keyword evidence="3" id="KW-1133">Transmembrane helix</keyword>
<evidence type="ECO:0000313" key="5">
    <source>
        <dbReference type="EMBL" id="KAA0696619.1"/>
    </source>
</evidence>
<reference evidence="5 6" key="1">
    <citation type="submission" date="2018-07" db="EMBL/GenBank/DDBJ databases">
        <title>Pseudomonas laoshanensis sp. nov., isolated from soil.</title>
        <authorList>
            <person name="Sun J."/>
            <person name="Yu L."/>
            <person name="Wang M."/>
            <person name="Zhang C."/>
        </authorList>
    </citation>
    <scope>NUCLEOTIDE SEQUENCE [LARGE SCALE GENOMIC DNA]</scope>
    <source>
        <strain evidence="5 6">Y22</strain>
    </source>
</reference>
<feature type="coiled-coil region" evidence="1">
    <location>
        <begin position="362"/>
        <end position="410"/>
    </location>
</feature>
<dbReference type="EMBL" id="QOVF01000001">
    <property type="protein sequence ID" value="KAA0696619.1"/>
    <property type="molecule type" value="Genomic_DNA"/>
</dbReference>
<keyword evidence="6" id="KW-1185">Reference proteome</keyword>
<feature type="transmembrane region" description="Helical" evidence="3">
    <location>
        <begin position="473"/>
        <end position="493"/>
    </location>
</feature>
<feature type="compositionally biased region" description="Low complexity" evidence="2">
    <location>
        <begin position="430"/>
        <end position="446"/>
    </location>
</feature>
<evidence type="ECO:0000259" key="4">
    <source>
        <dbReference type="PROSITE" id="PS51782"/>
    </source>
</evidence>
<comment type="caution">
    <text evidence="5">The sequence shown here is derived from an EMBL/GenBank/DDBJ whole genome shotgun (WGS) entry which is preliminary data.</text>
</comment>
<organism evidence="5 6">
    <name type="scientific">Halopseudomonas laoshanensis</name>
    <dbReference type="NCBI Taxonomy" id="2268758"/>
    <lineage>
        <taxon>Bacteria</taxon>
        <taxon>Pseudomonadati</taxon>
        <taxon>Pseudomonadota</taxon>
        <taxon>Gammaproteobacteria</taxon>
        <taxon>Pseudomonadales</taxon>
        <taxon>Pseudomonadaceae</taxon>
        <taxon>Halopseudomonas</taxon>
    </lineage>
</organism>
<keyword evidence="3" id="KW-0472">Membrane</keyword>
<keyword evidence="1" id="KW-0175">Coiled coil</keyword>
<protein>
    <submittedName>
        <fullName evidence="5">LysM peptidoglycan-binding domain-containing protein</fullName>
    </submittedName>
</protein>
<keyword evidence="3" id="KW-0812">Transmembrane</keyword>
<accession>A0A7V7GX55</accession>
<dbReference type="Pfam" id="PF01476">
    <property type="entry name" value="LysM"/>
    <property type="match status" value="1"/>
</dbReference>
<feature type="region of interest" description="Disordered" evidence="2">
    <location>
        <begin position="305"/>
        <end position="350"/>
    </location>
</feature>
<feature type="compositionally biased region" description="Polar residues" evidence="2">
    <location>
        <begin position="190"/>
        <end position="208"/>
    </location>
</feature>
<proteinExistence type="predicted"/>
<dbReference type="NCBIfam" id="TIGR03505">
    <property type="entry name" value="FimV_core"/>
    <property type="match status" value="1"/>
</dbReference>
<dbReference type="OrthoDB" id="5298707at2"/>
<dbReference type="Gene3D" id="3.10.350.10">
    <property type="entry name" value="LysM domain"/>
    <property type="match status" value="1"/>
</dbReference>
<dbReference type="Pfam" id="PF25800">
    <property type="entry name" value="FimV_N"/>
    <property type="match status" value="1"/>
</dbReference>
<evidence type="ECO:0000256" key="3">
    <source>
        <dbReference type="SAM" id="Phobius"/>
    </source>
</evidence>